<dbReference type="STRING" id="1193502.SHALO_2686"/>
<dbReference type="SUPFAM" id="SSF89155">
    <property type="entry name" value="TorD-like"/>
    <property type="match status" value="1"/>
</dbReference>
<feature type="region of interest" description="Disordered" evidence="2">
    <location>
        <begin position="206"/>
        <end position="233"/>
    </location>
</feature>
<accession>A0A1D7TNE8</accession>
<gene>
    <name evidence="3" type="ORF">SHALO_2686</name>
</gene>
<proteinExistence type="predicted"/>
<dbReference type="PATRIC" id="fig|1193502.14.peg.2720"/>
<dbReference type="PANTHER" id="PTHR34227">
    <property type="entry name" value="CHAPERONE PROTEIN YCDY"/>
    <property type="match status" value="1"/>
</dbReference>
<dbReference type="EMBL" id="CP017111">
    <property type="protein sequence ID" value="AOO66444.1"/>
    <property type="molecule type" value="Genomic_DNA"/>
</dbReference>
<dbReference type="PANTHER" id="PTHR34227:SF1">
    <property type="entry name" value="DIMETHYL SULFOXIDE REDUCTASE CHAPERONE-RELATED"/>
    <property type="match status" value="1"/>
</dbReference>
<feature type="compositionally biased region" description="Basic and acidic residues" evidence="2">
    <location>
        <begin position="206"/>
        <end position="217"/>
    </location>
</feature>
<reference evidence="4" key="1">
    <citation type="submission" date="2016-08" db="EMBL/GenBank/DDBJ databases">
        <title>Complete genome sequence of the organohalide-respiring Epsilonproteobacterium Sulfurospirillum halorespirans.</title>
        <authorList>
            <person name="Goris T."/>
            <person name="Zimmermann J."/>
            <person name="Schenz B."/>
            <person name="Lemos M."/>
            <person name="Hackermueller J."/>
            <person name="Diekert G."/>
        </authorList>
    </citation>
    <scope>NUCLEOTIDE SEQUENCE [LARGE SCALE GENOMIC DNA]</scope>
    <source>
        <strain>DSM 13726</strain>
        <strain evidence="4">PCE-M2</strain>
    </source>
</reference>
<evidence type="ECO:0000256" key="2">
    <source>
        <dbReference type="SAM" id="MobiDB-lite"/>
    </source>
</evidence>
<dbReference type="Proteomes" id="UP000094609">
    <property type="component" value="Chromosome"/>
</dbReference>
<evidence type="ECO:0000256" key="1">
    <source>
        <dbReference type="ARBA" id="ARBA00023186"/>
    </source>
</evidence>
<keyword evidence="1" id="KW-0143">Chaperone</keyword>
<sequence>MNKEAINKARAVYYGLFASLLMFFENKNDLEVIQKTIDILAQNPLDDESKLAFSNMQNLLISGGYTLLKEESDTVFFSPYSAFIPVTASYFLENRDDGKKRLEMVNYVLSSNFRRDTEKFKEMEDHVGFIMLFMQKMIEEELAGNEKSAQLSREVFVNILNPFVDDFIGALYIHEDSHFYQELAVIMHSFVALERLYLDVKKPVSEKEDQAPKVYTKEHKKPRKPLTPRPKKNFEEFVL</sequence>
<dbReference type="Pfam" id="PF02613">
    <property type="entry name" value="Nitrate_red_del"/>
    <property type="match status" value="1"/>
</dbReference>
<feature type="compositionally biased region" description="Basic residues" evidence="2">
    <location>
        <begin position="218"/>
        <end position="231"/>
    </location>
</feature>
<dbReference type="RefSeq" id="WP_069478979.1">
    <property type="nucleotide sequence ID" value="NZ_CP017111.1"/>
</dbReference>
<evidence type="ECO:0000313" key="3">
    <source>
        <dbReference type="EMBL" id="AOO66444.1"/>
    </source>
</evidence>
<name>A0A1D7TNE8_9BACT</name>
<evidence type="ECO:0000313" key="4">
    <source>
        <dbReference type="Proteomes" id="UP000094609"/>
    </source>
</evidence>
<keyword evidence="4" id="KW-1185">Reference proteome</keyword>
<dbReference type="Gene3D" id="1.10.3480.10">
    <property type="entry name" value="TorD-like"/>
    <property type="match status" value="1"/>
</dbReference>
<dbReference type="AlphaFoldDB" id="A0A1D7TNE8"/>
<dbReference type="InterPro" id="IPR050289">
    <property type="entry name" value="TorD/DmsD_chaperones"/>
</dbReference>
<dbReference type="InterPro" id="IPR020945">
    <property type="entry name" value="DMSO/NO3_reduct_chaperone"/>
</dbReference>
<dbReference type="InterPro" id="IPR036411">
    <property type="entry name" value="TorD-like_sf"/>
</dbReference>
<organism evidence="3 4">
    <name type="scientific">Sulfurospirillum halorespirans DSM 13726</name>
    <dbReference type="NCBI Taxonomy" id="1193502"/>
    <lineage>
        <taxon>Bacteria</taxon>
        <taxon>Pseudomonadati</taxon>
        <taxon>Campylobacterota</taxon>
        <taxon>Epsilonproteobacteria</taxon>
        <taxon>Campylobacterales</taxon>
        <taxon>Sulfurospirillaceae</taxon>
        <taxon>Sulfurospirillum</taxon>
    </lineage>
</organism>
<dbReference type="KEGG" id="shal:SHALO_2686"/>
<protein>
    <submittedName>
        <fullName evidence="3">Formate dehydrogenase-specific chaperone FdhX</fullName>
    </submittedName>
</protein>